<gene>
    <name evidence="1" type="ORF">DPMN_049520</name>
</gene>
<accession>A0A9D4CG98</accession>
<dbReference type="AlphaFoldDB" id="A0A9D4CG98"/>
<evidence type="ECO:0000313" key="1">
    <source>
        <dbReference type="EMBL" id="KAH3723726.1"/>
    </source>
</evidence>
<keyword evidence="2" id="KW-1185">Reference proteome</keyword>
<protein>
    <submittedName>
        <fullName evidence="1">Uncharacterized protein</fullName>
    </submittedName>
</protein>
<name>A0A9D4CG98_DREPO</name>
<sequence>MKKDSELSQWQEKHSAAQSQYEAVRDKVAGMERYLADLPTLEEFTKNAEDISFNTY</sequence>
<organism evidence="1 2">
    <name type="scientific">Dreissena polymorpha</name>
    <name type="common">Zebra mussel</name>
    <name type="synonym">Mytilus polymorpha</name>
    <dbReference type="NCBI Taxonomy" id="45954"/>
    <lineage>
        <taxon>Eukaryota</taxon>
        <taxon>Metazoa</taxon>
        <taxon>Spiralia</taxon>
        <taxon>Lophotrochozoa</taxon>
        <taxon>Mollusca</taxon>
        <taxon>Bivalvia</taxon>
        <taxon>Autobranchia</taxon>
        <taxon>Heteroconchia</taxon>
        <taxon>Euheterodonta</taxon>
        <taxon>Imparidentia</taxon>
        <taxon>Neoheterodontei</taxon>
        <taxon>Myida</taxon>
        <taxon>Dreissenoidea</taxon>
        <taxon>Dreissenidae</taxon>
        <taxon>Dreissena</taxon>
    </lineage>
</organism>
<reference evidence="1" key="2">
    <citation type="submission" date="2020-11" db="EMBL/GenBank/DDBJ databases">
        <authorList>
            <person name="McCartney M.A."/>
            <person name="Auch B."/>
            <person name="Kono T."/>
            <person name="Mallez S."/>
            <person name="Becker A."/>
            <person name="Gohl D.M."/>
            <person name="Silverstein K.A.T."/>
            <person name="Koren S."/>
            <person name="Bechman K.B."/>
            <person name="Herman A."/>
            <person name="Abrahante J.E."/>
            <person name="Garbe J."/>
        </authorList>
    </citation>
    <scope>NUCLEOTIDE SEQUENCE</scope>
    <source>
        <strain evidence="1">Duluth1</strain>
        <tissue evidence="1">Whole animal</tissue>
    </source>
</reference>
<comment type="caution">
    <text evidence="1">The sequence shown here is derived from an EMBL/GenBank/DDBJ whole genome shotgun (WGS) entry which is preliminary data.</text>
</comment>
<proteinExistence type="predicted"/>
<dbReference type="Proteomes" id="UP000828390">
    <property type="component" value="Unassembled WGS sequence"/>
</dbReference>
<dbReference type="EMBL" id="JAIWYP010000012">
    <property type="protein sequence ID" value="KAH3723726.1"/>
    <property type="molecule type" value="Genomic_DNA"/>
</dbReference>
<evidence type="ECO:0000313" key="2">
    <source>
        <dbReference type="Proteomes" id="UP000828390"/>
    </source>
</evidence>
<reference evidence="1" key="1">
    <citation type="journal article" date="2019" name="bioRxiv">
        <title>The Genome of the Zebra Mussel, Dreissena polymorpha: A Resource for Invasive Species Research.</title>
        <authorList>
            <person name="McCartney M.A."/>
            <person name="Auch B."/>
            <person name="Kono T."/>
            <person name="Mallez S."/>
            <person name="Zhang Y."/>
            <person name="Obille A."/>
            <person name="Becker A."/>
            <person name="Abrahante J.E."/>
            <person name="Garbe J."/>
            <person name="Badalamenti J.P."/>
            <person name="Herman A."/>
            <person name="Mangelson H."/>
            <person name="Liachko I."/>
            <person name="Sullivan S."/>
            <person name="Sone E.D."/>
            <person name="Koren S."/>
            <person name="Silverstein K.A.T."/>
            <person name="Beckman K.B."/>
            <person name="Gohl D.M."/>
        </authorList>
    </citation>
    <scope>NUCLEOTIDE SEQUENCE</scope>
    <source>
        <strain evidence="1">Duluth1</strain>
        <tissue evidence="1">Whole animal</tissue>
    </source>
</reference>